<dbReference type="InterPro" id="IPR022893">
    <property type="entry name" value="Shikimate_DH_fam"/>
</dbReference>
<feature type="region of interest" description="Disordered" evidence="3">
    <location>
        <begin position="1"/>
        <end position="30"/>
    </location>
</feature>
<protein>
    <recommendedName>
        <fullName evidence="9">Quinate repressor protein</fullName>
    </recommendedName>
</protein>
<dbReference type="InterPro" id="IPR001381">
    <property type="entry name" value="DHquinase_I"/>
</dbReference>
<dbReference type="InterPro" id="IPR006151">
    <property type="entry name" value="Shikm_DH/Glu-tRNA_Rdtase"/>
</dbReference>
<keyword evidence="8" id="KW-1185">Reference proteome</keyword>
<proteinExistence type="inferred from homology"/>
<dbReference type="OrthoDB" id="4415835at2759"/>
<dbReference type="InterPro" id="IPR046346">
    <property type="entry name" value="Aminoacid_DH-like_N_sf"/>
</dbReference>
<accession>A0A9P4WL26</accession>
<evidence type="ECO:0000256" key="3">
    <source>
        <dbReference type="SAM" id="MobiDB-lite"/>
    </source>
</evidence>
<evidence type="ECO:0000256" key="2">
    <source>
        <dbReference type="ARBA" id="ARBA00009349"/>
    </source>
</evidence>
<comment type="similarity">
    <text evidence="2">In the N-terminal section; belongs to the shikimate kinase family.</text>
</comment>
<dbReference type="Pfam" id="PF18317">
    <property type="entry name" value="SDH_C"/>
    <property type="match status" value="1"/>
</dbReference>
<evidence type="ECO:0000313" key="8">
    <source>
        <dbReference type="Proteomes" id="UP000758155"/>
    </source>
</evidence>
<feature type="compositionally biased region" description="Low complexity" evidence="3">
    <location>
        <begin position="8"/>
        <end position="20"/>
    </location>
</feature>
<dbReference type="InterPro" id="IPR041121">
    <property type="entry name" value="SDH_C"/>
</dbReference>
<dbReference type="InterPro" id="IPR031322">
    <property type="entry name" value="Shikimate/glucono_kinase"/>
</dbReference>
<dbReference type="Proteomes" id="UP000758155">
    <property type="component" value="Unassembled WGS sequence"/>
</dbReference>
<organism evidence="7 8">
    <name type="scientific">Didymella heteroderae</name>
    <dbReference type="NCBI Taxonomy" id="1769908"/>
    <lineage>
        <taxon>Eukaryota</taxon>
        <taxon>Fungi</taxon>
        <taxon>Dikarya</taxon>
        <taxon>Ascomycota</taxon>
        <taxon>Pezizomycotina</taxon>
        <taxon>Dothideomycetes</taxon>
        <taxon>Pleosporomycetidae</taxon>
        <taxon>Pleosporales</taxon>
        <taxon>Pleosporineae</taxon>
        <taxon>Didymellaceae</taxon>
        <taxon>Didymella</taxon>
    </lineage>
</organism>
<dbReference type="SUPFAM" id="SSF53223">
    <property type="entry name" value="Aminoacid dehydrogenase-like, N-terminal domain"/>
    <property type="match status" value="1"/>
</dbReference>
<dbReference type="CDD" id="cd01065">
    <property type="entry name" value="NAD_bind_Shikimate_DH"/>
    <property type="match status" value="1"/>
</dbReference>
<dbReference type="Pfam" id="PF01202">
    <property type="entry name" value="SKI"/>
    <property type="match status" value="1"/>
</dbReference>
<feature type="domain" description="SDH C-terminal" evidence="6">
    <location>
        <begin position="786"/>
        <end position="815"/>
    </location>
</feature>
<dbReference type="PANTHER" id="PTHR21089:SF1">
    <property type="entry name" value="BIFUNCTIONAL 3-DEHYDROQUINATE DEHYDRATASE_SHIKIMATE DEHYDROGENASE, CHLOROPLASTIC"/>
    <property type="match status" value="1"/>
</dbReference>
<dbReference type="Pfam" id="PF01488">
    <property type="entry name" value="Shikimate_DH"/>
    <property type="match status" value="1"/>
</dbReference>
<dbReference type="AlphaFoldDB" id="A0A9P4WL26"/>
<evidence type="ECO:0000259" key="6">
    <source>
        <dbReference type="Pfam" id="PF18317"/>
    </source>
</evidence>
<evidence type="ECO:0000259" key="5">
    <source>
        <dbReference type="Pfam" id="PF08501"/>
    </source>
</evidence>
<dbReference type="CDD" id="cd00502">
    <property type="entry name" value="DHQase_I"/>
    <property type="match status" value="1"/>
</dbReference>
<comment type="caution">
    <text evidence="7">The sequence shown here is derived from an EMBL/GenBank/DDBJ whole genome shotgun (WGS) entry which is preliminary data.</text>
</comment>
<dbReference type="PANTHER" id="PTHR21089">
    <property type="entry name" value="SHIKIMATE DEHYDROGENASE"/>
    <property type="match status" value="1"/>
</dbReference>
<dbReference type="Gene3D" id="3.20.20.70">
    <property type="entry name" value="Aldolase class I"/>
    <property type="match status" value="1"/>
</dbReference>
<name>A0A9P4WL26_9PLEO</name>
<dbReference type="Gene3D" id="3.40.50.720">
    <property type="entry name" value="NAD(P)-binding Rossmann-like Domain"/>
    <property type="match status" value="1"/>
</dbReference>
<dbReference type="EMBL" id="SWKV01000055">
    <property type="protein sequence ID" value="KAF3035791.1"/>
    <property type="molecule type" value="Genomic_DNA"/>
</dbReference>
<dbReference type="Gene3D" id="3.40.50.300">
    <property type="entry name" value="P-loop containing nucleotide triphosphate hydrolases"/>
    <property type="match status" value="1"/>
</dbReference>
<dbReference type="SUPFAM" id="SSF51735">
    <property type="entry name" value="NAD(P)-binding Rossmann-fold domains"/>
    <property type="match status" value="1"/>
</dbReference>
<dbReference type="Pfam" id="PF01487">
    <property type="entry name" value="DHquinase_I"/>
    <property type="match status" value="1"/>
</dbReference>
<dbReference type="GO" id="GO:0004764">
    <property type="term" value="F:shikimate 3-dehydrogenase (NADP+) activity"/>
    <property type="evidence" value="ECO:0007669"/>
    <property type="project" value="InterPro"/>
</dbReference>
<comment type="similarity">
    <text evidence="1">In the 2nd section; belongs to the type-I 3-dehydroquinase family.</text>
</comment>
<dbReference type="Pfam" id="PF08501">
    <property type="entry name" value="Shikimate_dh_N"/>
    <property type="match status" value="1"/>
</dbReference>
<dbReference type="Gene3D" id="3.40.50.10860">
    <property type="entry name" value="Leucine Dehydrogenase, chain A, domain 1"/>
    <property type="match status" value="1"/>
</dbReference>
<dbReference type="GO" id="GO:0019632">
    <property type="term" value="P:shikimate metabolic process"/>
    <property type="evidence" value="ECO:0007669"/>
    <property type="project" value="TreeGrafter"/>
</dbReference>
<reference evidence="7" key="1">
    <citation type="submission" date="2019-04" db="EMBL/GenBank/DDBJ databases">
        <title>Sequencing of skin fungus with MAO and IRED activity.</title>
        <authorList>
            <person name="Marsaioli A.J."/>
            <person name="Bonatto J.M.C."/>
            <person name="Reis Junior O."/>
        </authorList>
    </citation>
    <scope>NUCLEOTIDE SEQUENCE</scope>
    <source>
        <strain evidence="7">28M1</strain>
    </source>
</reference>
<evidence type="ECO:0008006" key="9">
    <source>
        <dbReference type="Google" id="ProtNLM"/>
    </source>
</evidence>
<feature type="domain" description="Quinate/shikimate 5-dehydrogenase/glutamyl-tRNA reductase" evidence="4">
    <location>
        <begin position="631"/>
        <end position="678"/>
    </location>
</feature>
<dbReference type="InterPro" id="IPR027417">
    <property type="entry name" value="P-loop_NTPase"/>
</dbReference>
<dbReference type="GO" id="GO:0009423">
    <property type="term" value="P:chorismate biosynthetic process"/>
    <property type="evidence" value="ECO:0007669"/>
    <property type="project" value="TreeGrafter"/>
</dbReference>
<dbReference type="InterPro" id="IPR013785">
    <property type="entry name" value="Aldolase_TIM"/>
</dbReference>
<evidence type="ECO:0000259" key="4">
    <source>
        <dbReference type="Pfam" id="PF01488"/>
    </source>
</evidence>
<evidence type="ECO:0000313" key="7">
    <source>
        <dbReference type="EMBL" id="KAF3035791.1"/>
    </source>
</evidence>
<sequence>MAERVPLDTSSTSNDPTTSPHASRQQPLPAKSVLYSPSTSRWARDYRSDASIALIGIRGTGLSTLAVIAASFLNFKLLDADYQFHQITGLSRASYKSNHGNAQYRQAETALLRSMLLENPLRTVIVCGPGAVEPSGQFLLSNYASDHPVIYVTRDSQDIQEYLRVADAATVAEVQKASAPVLRSVSNFEYHNSTRVTNQQNKHASEQNTHDPLALKQVEKDFLNFLRCVTGQGDDSQRGQDSAILIEGRRLTYDQVVPLPVSDTYWLDLANEDVLADAVELLIPLRTIGSERGGFDGLAADYITRQYCAAKSSTNLPVILGFRSVGQRSGFAVGCYREALHHCLRLAPDFLCVDLTLDQSLIRHLAAVRGKTKIIAEYSKPGVHEDWNNPTWSERVALAEHVGADAVRLCQEAITMADNFAVRHFVDHANASNERKITVIAYNTGQLGRMSQYCGTHMNPVADTRLQGHFAPGSYASLLTIRQSHSALYTSCILDALYFGIYGNSVSQSLSPAMHNAAFDMCGMPHVYKTFQHPTLRELEYLLSDPKMGGLSITAPFKSQVLTFVTEISHEASIIGAVNTLVPLRPGGNADPSDNSHARAPRSFYGDNTDWIGITNCVMNNLSPINAIRRTTTALVVGAGGMARAATYALARLGVRKIFIHNRTLERAEALAKHFAERGLLHVTEPAKRLSPQQDAHHQARAQTISILPEKINCWPGGVDPPTIIISCIATKDLNGQCSVDTSLPPLWLASPTGGVVLELSYTPPETPLLKQMRNLGDQGWIAVDGLQVLPEQGKTQFELFTSRRAPIKLMREAVFGAYKRRFHNTPETVQPSRAPRT</sequence>
<dbReference type="InterPro" id="IPR013708">
    <property type="entry name" value="Shikimate_DH-bd_N"/>
</dbReference>
<dbReference type="InterPro" id="IPR036291">
    <property type="entry name" value="NAD(P)-bd_dom_sf"/>
</dbReference>
<dbReference type="SUPFAM" id="SSF52540">
    <property type="entry name" value="P-loop containing nucleoside triphosphate hydrolases"/>
    <property type="match status" value="1"/>
</dbReference>
<dbReference type="SUPFAM" id="SSF51569">
    <property type="entry name" value="Aldolase"/>
    <property type="match status" value="1"/>
</dbReference>
<evidence type="ECO:0000256" key="1">
    <source>
        <dbReference type="ARBA" id="ARBA00006477"/>
    </source>
</evidence>
<gene>
    <name evidence="7" type="ORF">E8E12_003321</name>
</gene>
<dbReference type="GO" id="GO:0003855">
    <property type="term" value="F:3-dehydroquinate dehydratase activity"/>
    <property type="evidence" value="ECO:0007669"/>
    <property type="project" value="InterPro"/>
</dbReference>
<dbReference type="PRINTS" id="PR01100">
    <property type="entry name" value="SHIKIMTKNASE"/>
</dbReference>
<feature type="domain" description="Shikimate dehydrogenase substrate binding N-terminal" evidence="5">
    <location>
        <begin position="501"/>
        <end position="581"/>
    </location>
</feature>